<dbReference type="Proteomes" id="UP000253495">
    <property type="component" value="Unassembled WGS sequence"/>
</dbReference>
<dbReference type="GO" id="GO:0003677">
    <property type="term" value="F:DNA binding"/>
    <property type="evidence" value="ECO:0007669"/>
    <property type="project" value="UniProtKB-KW"/>
</dbReference>
<dbReference type="CDD" id="cd00090">
    <property type="entry name" value="HTH_ARSR"/>
    <property type="match status" value="1"/>
</dbReference>
<evidence type="ECO:0000313" key="5">
    <source>
        <dbReference type="EMBL" id="RCW46668.1"/>
    </source>
</evidence>
<dbReference type="InterPro" id="IPR052362">
    <property type="entry name" value="HTH-GbsR_regulator"/>
</dbReference>
<gene>
    <name evidence="5" type="ORF">DFQ14_1014</name>
</gene>
<dbReference type="GO" id="GO:0003700">
    <property type="term" value="F:DNA-binding transcription factor activity"/>
    <property type="evidence" value="ECO:0007669"/>
    <property type="project" value="InterPro"/>
</dbReference>
<evidence type="ECO:0000256" key="1">
    <source>
        <dbReference type="ARBA" id="ARBA00023015"/>
    </source>
</evidence>
<evidence type="ECO:0000256" key="3">
    <source>
        <dbReference type="ARBA" id="ARBA00023163"/>
    </source>
</evidence>
<dbReference type="Gene3D" id="1.10.287.160">
    <property type="entry name" value="HR1 repeat"/>
    <property type="match status" value="1"/>
</dbReference>
<evidence type="ECO:0000313" key="6">
    <source>
        <dbReference type="Proteomes" id="UP000253495"/>
    </source>
</evidence>
<dbReference type="OrthoDB" id="67158at2"/>
<dbReference type="PANTHER" id="PTHR38465:SF2">
    <property type="entry name" value="HTH-TYPE TRANSCRIPTIONAL REGULATOR MMPR5"/>
    <property type="match status" value="1"/>
</dbReference>
<dbReference type="PANTHER" id="PTHR38465">
    <property type="entry name" value="HTH-TYPE TRANSCRIPTIONAL REGULATOR MJ1563-RELATED"/>
    <property type="match status" value="1"/>
</dbReference>
<sequence length="174" mass="19380">MTEHEGEPGHGGGSGRDEDAVARFVERFALELADGGVPRMAARVFTYLLVSDDGKRTAGELAESLQVSPAAISGAVRYLTQVGLVTREREPGQRRDRYRVHDDTWYESFAQRDEQLGRWERTIHDGVRALGADSPAGRRIAETGEFFGFLRRELPVLMEKWRQRRAAGRGPGPG</sequence>
<name>A0A368VWT6_9ACTN</name>
<protein>
    <submittedName>
        <fullName evidence="5">MarR family protein</fullName>
    </submittedName>
</protein>
<dbReference type="InterPro" id="IPR011991">
    <property type="entry name" value="ArsR-like_HTH"/>
</dbReference>
<keyword evidence="3" id="KW-0804">Transcription</keyword>
<evidence type="ECO:0000259" key="4">
    <source>
        <dbReference type="SMART" id="SM00418"/>
    </source>
</evidence>
<accession>A0A368VWT6</accession>
<dbReference type="InterPro" id="IPR000835">
    <property type="entry name" value="HTH_MarR-typ"/>
</dbReference>
<dbReference type="InterPro" id="IPR036390">
    <property type="entry name" value="WH_DNA-bd_sf"/>
</dbReference>
<keyword evidence="1" id="KW-0805">Transcription regulation</keyword>
<dbReference type="RefSeq" id="WP_114450956.1">
    <property type="nucleotide sequence ID" value="NZ_QPJC01000001.1"/>
</dbReference>
<dbReference type="SUPFAM" id="SSF46785">
    <property type="entry name" value="Winged helix' DNA-binding domain"/>
    <property type="match status" value="1"/>
</dbReference>
<organism evidence="5 6">
    <name type="scientific">Halopolyspora algeriensis</name>
    <dbReference type="NCBI Taxonomy" id="1500506"/>
    <lineage>
        <taxon>Bacteria</taxon>
        <taxon>Bacillati</taxon>
        <taxon>Actinomycetota</taxon>
        <taxon>Actinomycetes</taxon>
        <taxon>Actinomycetes incertae sedis</taxon>
        <taxon>Halopolyspora</taxon>
    </lineage>
</organism>
<keyword evidence="6" id="KW-1185">Reference proteome</keyword>
<reference evidence="5 6" key="1">
    <citation type="submission" date="2018-07" db="EMBL/GenBank/DDBJ databases">
        <title>Genomic Encyclopedia of Type Strains, Phase III (KMG-III): the genomes of soil and plant-associated and newly described type strains.</title>
        <authorList>
            <person name="Whitman W."/>
        </authorList>
    </citation>
    <scope>NUCLEOTIDE SEQUENCE [LARGE SCALE GENOMIC DNA]</scope>
    <source>
        <strain evidence="5 6">CECT 8575</strain>
    </source>
</reference>
<dbReference type="Gene3D" id="1.10.10.10">
    <property type="entry name" value="Winged helix-like DNA-binding domain superfamily/Winged helix DNA-binding domain"/>
    <property type="match status" value="1"/>
</dbReference>
<comment type="caution">
    <text evidence="5">The sequence shown here is derived from an EMBL/GenBank/DDBJ whole genome shotgun (WGS) entry which is preliminary data.</text>
</comment>
<keyword evidence="2" id="KW-0238">DNA-binding</keyword>
<dbReference type="AlphaFoldDB" id="A0A368VWT6"/>
<dbReference type="InterPro" id="IPR001845">
    <property type="entry name" value="HTH_ArsR_DNA-bd_dom"/>
</dbReference>
<dbReference type="Pfam" id="PF12802">
    <property type="entry name" value="MarR_2"/>
    <property type="match status" value="1"/>
</dbReference>
<evidence type="ECO:0000256" key="2">
    <source>
        <dbReference type="ARBA" id="ARBA00023125"/>
    </source>
</evidence>
<dbReference type="SMART" id="SM00418">
    <property type="entry name" value="HTH_ARSR"/>
    <property type="match status" value="1"/>
</dbReference>
<feature type="domain" description="HTH arsR-type" evidence="4">
    <location>
        <begin position="43"/>
        <end position="118"/>
    </location>
</feature>
<dbReference type="EMBL" id="QPJC01000001">
    <property type="protein sequence ID" value="RCW46668.1"/>
    <property type="molecule type" value="Genomic_DNA"/>
</dbReference>
<proteinExistence type="predicted"/>
<dbReference type="InterPro" id="IPR036388">
    <property type="entry name" value="WH-like_DNA-bd_sf"/>
</dbReference>